<dbReference type="PROSITE" id="PS50158">
    <property type="entry name" value="ZF_CCHC"/>
    <property type="match status" value="1"/>
</dbReference>
<dbReference type="InterPro" id="IPR036397">
    <property type="entry name" value="RNaseH_sf"/>
</dbReference>
<evidence type="ECO:0000256" key="2">
    <source>
        <dbReference type="ARBA" id="ARBA00022723"/>
    </source>
</evidence>
<feature type="compositionally biased region" description="Low complexity" evidence="5">
    <location>
        <begin position="1938"/>
        <end position="1953"/>
    </location>
</feature>
<dbReference type="Pfam" id="PF25597">
    <property type="entry name" value="SH3_retrovirus"/>
    <property type="match status" value="1"/>
</dbReference>
<feature type="compositionally biased region" description="Low complexity" evidence="5">
    <location>
        <begin position="1970"/>
        <end position="1985"/>
    </location>
</feature>
<evidence type="ECO:0008006" key="9">
    <source>
        <dbReference type="Google" id="ProtNLM"/>
    </source>
</evidence>
<dbReference type="InterPro" id="IPR001878">
    <property type="entry name" value="Znf_CCHC"/>
</dbReference>
<accession>A0A6L2MB10</accession>
<dbReference type="CDD" id="cd09272">
    <property type="entry name" value="RNase_HI_RT_Ty1"/>
    <property type="match status" value="1"/>
</dbReference>
<dbReference type="Pfam" id="PF13976">
    <property type="entry name" value="gag_pre-integrs"/>
    <property type="match status" value="1"/>
</dbReference>
<feature type="region of interest" description="Disordered" evidence="5">
    <location>
        <begin position="1907"/>
        <end position="2020"/>
    </location>
</feature>
<sequence length="2020" mass="227523">MVHSHWMKCVKMVHSHEKTHGKLTDCQGGNPCAFPTSDQRLGSKWIEEPRTSHQLQIVAHFVALGYKKMCHHHSSSPSARLFSVSGDILLIPSLLIRNSSLSCPNALTVLAFCLGKTLSVSKLCCVLSQDSVAFCLEDFLRFVSRPPASCLKNYCALSQDIKIFNVLVPTPNHLCLIGLTLPYGNNELDFIVGAKRMGNQATVQDGRVVVQNVQGQQNRGQGMNPRGRGATRYGGVQKRVRNANPGQARQVKCYNCNGTEHIARNCTQPKCPQNSKYYKDKMLLMQAQENGDLALNVDNVFQADDCNAFDYDVDEAPTTQTMFMANLSSVDPVTDEAGPSYDSNILFEVQDHDHYQDAVCAHYEEHYVKDNEVPVVHSDVSSIPSDAFMMIYNDMCEPHAQFVSNPSRNIVVENSLAAELATYKEQVKLPKLYYNELNKVAIGYKNPLCLTCAKKFQPALYNGHEIIKDNHVPAIVHNTEDTLEIAEITRKKMNDKIKDPECALTKEIKEMKDVFEELEAEVAQNIVDRKHDAIERKNLLIANDNLIAECLSKEVFFVATHSELNVARLTEMHVANTIVEACCLELEVELANLRDKSHHDNQEELINHFSKLEVKPKVLARGKHAIDVEPIVPRLRNNRDAHLNYLRHLKESVETIRDIVAEAKVVVHIILWFLDSSCSKHMTGDRSRLTNFVKKLIGTVRFRNDHFGAIMGYGDYVISYSVISRVYYMEGLRHNLFSVGQFCSRGSNLYTISVEDMMKSSPICLLSKASKNKSWLWHRRLNHLNFDTINDLARKDLVRGLPRLKFEKDHFCSACQLGKSKKHTHKPKTNNTNLEVLNTLLMDLYGPMRVQIIKGKKYILVIVDDYSRFTWVKILRSKDESPKVVIKFIQQIQVGLNKTVRYVRTDNGTEFVNHTLTEYYERIDIFHQKTVPRTPQQNGVVERQNRTLVEAARAMLIFSKSLMFLWAEAVATACYTQNRSLIDTRHHKIPYELVHNKKADLTFFRVFGALCYPTNDSEDLRKLQPTADIGIFIGYAPSRKGYRIYNKRTRRIIKTIHVQLDELTDPMAPVHLIQDPVNSAGTPSSTTIDQDAPSPSISPSYSVLQSHSLHQGVAAKSTFIEDNPVAPVNNTPFINMDVKTAFLNGELKDEVYVSQSEGFVDPGHPTHVYLLNKALYGLKQAPQVWYQASPTKKHLEALKRVFWYLKGTINWVPWYPKDTAMALTTYADADHVGCQDTRRSTSGNAQFLGDKLILWMRSQLIDYGFDFNKIPFYCDNQQVKKGVVELYFVTTDYQLADIFTKALPRQQFEFILSRLDTMADVNVNALAGQAPTIAPPVPGCYKCQLDEQWFDLTKDTLGDALQITPINDNQAFISPPSSNALIKFVNELGYPKLVRNLSNVVTNDMFPPIWEEFTQSIHTFIVDKRNLAQRTYGKKKATLIVILSSRFTKLIIYHLQRQHKFYLRPNSPLHLPNEEPVLGYLNTLRSVDELVAEDVPAKEPRVDDEEADVQMTLEESMKSMYDVPRGSLPPVVIREPESRKYQLLPEVPGKGKEKVIKEQVACDLLNIQTPKKKTPADRYIFQRRTSTPTGSFRHDESSSLYDKLGLTNSEDESKEDVPGADTRGQGKGHARPDPGQAGLDPGDAEASQPMPSPVVHAGSDREHLDLDVADVSTQPPPEQIDEGFTATAYPKTSALVIYSSVTTLLEADNDKAIVEIKAESMVPVTIQQDMSSIPPMTSPIIDLTLRPESPRMHQLLKATTTKTTTTTTTILPPPSQQQQSTTDAMMMNHIGELEHIMANLILENKRLEQRLDSHGACLYTLEQLDIPNQVSKAVNEVVTDAVDWAMQDPLRNRFRDLPEADMKDILHQRMWETDSYKSHEDHMQLYEALEKSMNHDHSEELIKDLAEASKKKKRSCESPKMPPGSPPHQPHPPPSPTGPSGASRSSGASGSSQVPPPPPPPPSTNQEGQSKGSAAPSSSKTTASAEYQAWTTTDKRLRPSISLTPADLQMDNDMAPDKQA</sequence>
<organism evidence="8">
    <name type="scientific">Tanacetum cinerariifolium</name>
    <name type="common">Dalmatian daisy</name>
    <name type="synonym">Chrysanthemum cinerariifolium</name>
    <dbReference type="NCBI Taxonomy" id="118510"/>
    <lineage>
        <taxon>Eukaryota</taxon>
        <taxon>Viridiplantae</taxon>
        <taxon>Streptophyta</taxon>
        <taxon>Embryophyta</taxon>
        <taxon>Tracheophyta</taxon>
        <taxon>Spermatophyta</taxon>
        <taxon>Magnoliopsida</taxon>
        <taxon>eudicotyledons</taxon>
        <taxon>Gunneridae</taxon>
        <taxon>Pentapetalae</taxon>
        <taxon>asterids</taxon>
        <taxon>campanulids</taxon>
        <taxon>Asterales</taxon>
        <taxon>Asteraceae</taxon>
        <taxon>Asteroideae</taxon>
        <taxon>Anthemideae</taxon>
        <taxon>Anthemidinae</taxon>
        <taxon>Tanacetum</taxon>
    </lineage>
</organism>
<dbReference type="SMART" id="SM00343">
    <property type="entry name" value="ZnF_C2HC"/>
    <property type="match status" value="1"/>
</dbReference>
<dbReference type="InterPro" id="IPR013103">
    <property type="entry name" value="RVT_2"/>
</dbReference>
<reference evidence="8" key="1">
    <citation type="journal article" date="2019" name="Sci. Rep.">
        <title>Draft genome of Tanacetum cinerariifolium, the natural source of mosquito coil.</title>
        <authorList>
            <person name="Yamashiro T."/>
            <person name="Shiraishi A."/>
            <person name="Satake H."/>
            <person name="Nakayama K."/>
        </authorList>
    </citation>
    <scope>NUCLEOTIDE SEQUENCE</scope>
</reference>
<dbReference type="GO" id="GO:0003676">
    <property type="term" value="F:nucleic acid binding"/>
    <property type="evidence" value="ECO:0007669"/>
    <property type="project" value="InterPro"/>
</dbReference>
<dbReference type="Pfam" id="PF00665">
    <property type="entry name" value="rve"/>
    <property type="match status" value="1"/>
</dbReference>
<keyword evidence="4" id="KW-0862">Zinc</keyword>
<dbReference type="InterPro" id="IPR039537">
    <property type="entry name" value="Retrotran_Ty1/copia-like"/>
</dbReference>
<name>A0A6L2MB10_TANCI</name>
<dbReference type="GO" id="GO:0006508">
    <property type="term" value="P:proteolysis"/>
    <property type="evidence" value="ECO:0007669"/>
    <property type="project" value="UniProtKB-KW"/>
</dbReference>
<proteinExistence type="predicted"/>
<dbReference type="GO" id="GO:0008270">
    <property type="term" value="F:zinc ion binding"/>
    <property type="evidence" value="ECO:0007669"/>
    <property type="project" value="UniProtKB-KW"/>
</dbReference>
<dbReference type="InterPro" id="IPR012337">
    <property type="entry name" value="RNaseH-like_sf"/>
</dbReference>
<comment type="caution">
    <text evidence="8">The sequence shown here is derived from an EMBL/GenBank/DDBJ whole genome shotgun (WGS) entry which is preliminary data.</text>
</comment>
<dbReference type="SUPFAM" id="SSF53098">
    <property type="entry name" value="Ribonuclease H-like"/>
    <property type="match status" value="1"/>
</dbReference>
<keyword evidence="3" id="KW-0378">Hydrolase</keyword>
<dbReference type="InterPro" id="IPR025724">
    <property type="entry name" value="GAG-pre-integrase_dom"/>
</dbReference>
<feature type="region of interest" description="Disordered" evidence="5">
    <location>
        <begin position="1573"/>
        <end position="1658"/>
    </location>
</feature>
<dbReference type="PROSITE" id="PS50994">
    <property type="entry name" value="INTEGRASE"/>
    <property type="match status" value="1"/>
</dbReference>
<dbReference type="EMBL" id="BKCJ010006229">
    <property type="protein sequence ID" value="GEU71038.1"/>
    <property type="molecule type" value="Genomic_DNA"/>
</dbReference>
<feature type="domain" description="CCHC-type" evidence="6">
    <location>
        <begin position="252"/>
        <end position="268"/>
    </location>
</feature>
<evidence type="ECO:0000256" key="1">
    <source>
        <dbReference type="ARBA" id="ARBA00022670"/>
    </source>
</evidence>
<dbReference type="GO" id="GO:0008233">
    <property type="term" value="F:peptidase activity"/>
    <property type="evidence" value="ECO:0007669"/>
    <property type="project" value="UniProtKB-KW"/>
</dbReference>
<dbReference type="Pfam" id="PF07727">
    <property type="entry name" value="RVT_2"/>
    <property type="match status" value="1"/>
</dbReference>
<keyword evidence="1" id="KW-0645">Protease</keyword>
<dbReference type="PANTHER" id="PTHR42648">
    <property type="entry name" value="TRANSPOSASE, PUTATIVE-RELATED"/>
    <property type="match status" value="1"/>
</dbReference>
<protein>
    <recommendedName>
        <fullName evidence="9">Retrovirus-related Pol polyprotein from transposon TNT 1-94</fullName>
    </recommendedName>
</protein>
<feature type="compositionally biased region" description="Pro residues" evidence="5">
    <location>
        <begin position="1954"/>
        <end position="1963"/>
    </location>
</feature>
<dbReference type="GO" id="GO:0015074">
    <property type="term" value="P:DNA integration"/>
    <property type="evidence" value="ECO:0007669"/>
    <property type="project" value="InterPro"/>
</dbReference>
<dbReference type="Gene3D" id="4.10.60.10">
    <property type="entry name" value="Zinc finger, CCHC-type"/>
    <property type="match status" value="1"/>
</dbReference>
<evidence type="ECO:0000313" key="8">
    <source>
        <dbReference type="EMBL" id="GEU71038.1"/>
    </source>
</evidence>
<dbReference type="InterPro" id="IPR054722">
    <property type="entry name" value="PolX-like_BBD"/>
</dbReference>
<dbReference type="Pfam" id="PF00098">
    <property type="entry name" value="zf-CCHC"/>
    <property type="match status" value="1"/>
</dbReference>
<keyword evidence="2" id="KW-0479">Metal-binding</keyword>
<evidence type="ECO:0000259" key="7">
    <source>
        <dbReference type="PROSITE" id="PS50994"/>
    </source>
</evidence>
<evidence type="ECO:0000256" key="3">
    <source>
        <dbReference type="ARBA" id="ARBA00022801"/>
    </source>
</evidence>
<evidence type="ECO:0000259" key="6">
    <source>
        <dbReference type="PROSITE" id="PS50158"/>
    </source>
</evidence>
<evidence type="ECO:0000256" key="4">
    <source>
        <dbReference type="PROSITE-ProRule" id="PRU00047"/>
    </source>
</evidence>
<evidence type="ECO:0000256" key="5">
    <source>
        <dbReference type="SAM" id="MobiDB-lite"/>
    </source>
</evidence>
<dbReference type="Pfam" id="PF22936">
    <property type="entry name" value="Pol_BBD"/>
    <property type="match status" value="1"/>
</dbReference>
<feature type="domain" description="Integrase catalytic" evidence="7">
    <location>
        <begin position="823"/>
        <end position="998"/>
    </location>
</feature>
<feature type="region of interest" description="Disordered" evidence="5">
    <location>
        <begin position="1761"/>
        <end position="1781"/>
    </location>
</feature>
<keyword evidence="4" id="KW-0863">Zinc-finger</keyword>
<dbReference type="Gene3D" id="3.30.420.10">
    <property type="entry name" value="Ribonuclease H-like superfamily/Ribonuclease H"/>
    <property type="match status" value="1"/>
</dbReference>
<dbReference type="InterPro" id="IPR057670">
    <property type="entry name" value="SH3_retrovirus"/>
</dbReference>
<dbReference type="InterPro" id="IPR001584">
    <property type="entry name" value="Integrase_cat-core"/>
</dbReference>
<feature type="compositionally biased region" description="Pro residues" evidence="5">
    <location>
        <begin position="1920"/>
        <end position="1937"/>
    </location>
</feature>
<dbReference type="PANTHER" id="PTHR42648:SF18">
    <property type="entry name" value="RETROTRANSPOSON, UNCLASSIFIED-LIKE PROTEIN"/>
    <property type="match status" value="1"/>
</dbReference>
<gene>
    <name evidence="8" type="ORF">Tci_043016</name>
</gene>